<reference evidence="2" key="1">
    <citation type="submission" date="2022-11" db="UniProtKB">
        <authorList>
            <consortium name="WormBaseParasite"/>
        </authorList>
    </citation>
    <scope>IDENTIFICATION</scope>
</reference>
<evidence type="ECO:0000313" key="1">
    <source>
        <dbReference type="Proteomes" id="UP000887540"/>
    </source>
</evidence>
<organism evidence="1 2">
    <name type="scientific">Acrobeloides nanus</name>
    <dbReference type="NCBI Taxonomy" id="290746"/>
    <lineage>
        <taxon>Eukaryota</taxon>
        <taxon>Metazoa</taxon>
        <taxon>Ecdysozoa</taxon>
        <taxon>Nematoda</taxon>
        <taxon>Chromadorea</taxon>
        <taxon>Rhabditida</taxon>
        <taxon>Tylenchina</taxon>
        <taxon>Cephalobomorpha</taxon>
        <taxon>Cephaloboidea</taxon>
        <taxon>Cephalobidae</taxon>
        <taxon>Acrobeloides</taxon>
    </lineage>
</organism>
<name>A0A914BYQ4_9BILA</name>
<evidence type="ECO:0000313" key="2">
    <source>
        <dbReference type="WBParaSite" id="ACRNAN_Path_1306.g5125.t1"/>
    </source>
</evidence>
<dbReference type="WBParaSite" id="ACRNAN_Path_1306.g5125.t1">
    <property type="protein sequence ID" value="ACRNAN_Path_1306.g5125.t1"/>
    <property type="gene ID" value="ACRNAN_Path_1306.g5125"/>
</dbReference>
<proteinExistence type="predicted"/>
<accession>A0A914BYQ4</accession>
<protein>
    <submittedName>
        <fullName evidence="2">Uncharacterized protein</fullName>
    </submittedName>
</protein>
<keyword evidence="1" id="KW-1185">Reference proteome</keyword>
<dbReference type="AlphaFoldDB" id="A0A914BYQ4"/>
<sequence length="76" mass="8356">MKSYYYNPTCDDVWCDSGLTCELICTHHYYSYTCYPNCVSSTTSTTTVSSATTTTVAGTTTTTTTPVYGAVYWGKK</sequence>
<dbReference type="Proteomes" id="UP000887540">
    <property type="component" value="Unplaced"/>
</dbReference>